<accession>A0A0F7TZI7</accession>
<dbReference type="OrthoDB" id="6161812at2759"/>
<dbReference type="InterPro" id="IPR027417">
    <property type="entry name" value="P-loop_NTPase"/>
</dbReference>
<reference evidence="2" key="1">
    <citation type="journal article" date="2015" name="Genome Announc.">
        <title>Draft genome sequence of the fungus Penicillium brasilianum MG11.</title>
        <authorList>
            <person name="Horn F."/>
            <person name="Linde J."/>
            <person name="Mattern D.J."/>
            <person name="Walther G."/>
            <person name="Guthke R."/>
            <person name="Brakhage A.A."/>
            <person name="Valiante V."/>
        </authorList>
    </citation>
    <scope>NUCLEOTIDE SEQUENCE [LARGE SCALE GENOMIC DNA]</scope>
    <source>
        <strain evidence="2">MG11</strain>
    </source>
</reference>
<dbReference type="AlphaFoldDB" id="A0A0F7TZI7"/>
<keyword evidence="2" id="KW-1185">Reference proteome</keyword>
<dbReference type="EMBL" id="CDHK01000014">
    <property type="protein sequence ID" value="CEJ62129.1"/>
    <property type="molecule type" value="Genomic_DNA"/>
</dbReference>
<sequence length="312" mass="34730">MRTFTMSRQPCSGPCHHSECSIPSLSLSDYGHYLSHQLNTRMLSLGNWNLPCFALADKSRNHNFVGRERILNSMDDYLLPQETSLPADMTSIRSFAICGESGMGKTDLAIEYAYSRRHQFGAVFWLHAGSAAELTTDFCQISGYLGLANGYSHPTLESRRKLAKAWLNNPKKSVDWGVNCRWLLIFDNADDLDVIADYIPYGGNGSILITSRNYAARDRFFEDGPGVDLDPFSAGEAATLLQRLVLGVDGRLSRTDQKALMKIASLSGGVPGDITRIAESIRDESLPLREFADLFARDMARLAQVRVHAYQH</sequence>
<evidence type="ECO:0000313" key="1">
    <source>
        <dbReference type="EMBL" id="CEJ62129.1"/>
    </source>
</evidence>
<gene>
    <name evidence="1" type="ORF">PMG11_10639</name>
</gene>
<dbReference type="Gene3D" id="3.40.50.300">
    <property type="entry name" value="P-loop containing nucleotide triphosphate hydrolases"/>
    <property type="match status" value="1"/>
</dbReference>
<dbReference type="PANTHER" id="PTHR35205">
    <property type="entry name" value="NB-ARC AND TPR DOMAIN PROTEIN"/>
    <property type="match status" value="1"/>
</dbReference>
<dbReference type="STRING" id="104259.A0A0F7TZI7"/>
<organism evidence="1 2">
    <name type="scientific">Penicillium brasilianum</name>
    <dbReference type="NCBI Taxonomy" id="104259"/>
    <lineage>
        <taxon>Eukaryota</taxon>
        <taxon>Fungi</taxon>
        <taxon>Dikarya</taxon>
        <taxon>Ascomycota</taxon>
        <taxon>Pezizomycotina</taxon>
        <taxon>Eurotiomycetes</taxon>
        <taxon>Eurotiomycetidae</taxon>
        <taxon>Eurotiales</taxon>
        <taxon>Aspergillaceae</taxon>
        <taxon>Penicillium</taxon>
    </lineage>
</organism>
<name>A0A0F7TZI7_PENBI</name>
<evidence type="ECO:0008006" key="3">
    <source>
        <dbReference type="Google" id="ProtNLM"/>
    </source>
</evidence>
<evidence type="ECO:0000313" key="2">
    <source>
        <dbReference type="Proteomes" id="UP000042958"/>
    </source>
</evidence>
<dbReference type="SUPFAM" id="SSF52540">
    <property type="entry name" value="P-loop containing nucleoside triphosphate hydrolases"/>
    <property type="match status" value="1"/>
</dbReference>
<dbReference type="PANTHER" id="PTHR35205:SF1">
    <property type="entry name" value="ZU5 DOMAIN-CONTAINING PROTEIN"/>
    <property type="match status" value="1"/>
</dbReference>
<proteinExistence type="predicted"/>
<dbReference type="Proteomes" id="UP000042958">
    <property type="component" value="Unassembled WGS sequence"/>
</dbReference>
<protein>
    <recommendedName>
        <fullName evidence="3">NB-ARC domain-containing protein</fullName>
    </recommendedName>
</protein>